<dbReference type="Gene3D" id="2.30.29.30">
    <property type="entry name" value="Pleckstrin-homology domain (PH domain)/Phosphotyrosine-binding domain (PTB)"/>
    <property type="match status" value="2"/>
</dbReference>
<keyword evidence="3" id="KW-1185">Reference proteome</keyword>
<dbReference type="Pfam" id="PF00169">
    <property type="entry name" value="PH"/>
    <property type="match status" value="1"/>
</dbReference>
<dbReference type="InterPro" id="IPR011993">
    <property type="entry name" value="PH-like_dom_sf"/>
</dbReference>
<dbReference type="RefSeq" id="XP_008607387.1">
    <property type="nucleotide sequence ID" value="XM_008609165.1"/>
</dbReference>
<protein>
    <recommendedName>
        <fullName evidence="1">PH domain-containing protein</fullName>
    </recommendedName>
</protein>
<dbReference type="SUPFAM" id="SSF50729">
    <property type="entry name" value="PH domain-like"/>
    <property type="match status" value="2"/>
</dbReference>
<dbReference type="OrthoDB" id="185175at2759"/>
<dbReference type="OMA" id="YYDINLE"/>
<name>T0QXB3_SAPDV</name>
<evidence type="ECO:0000313" key="2">
    <source>
        <dbReference type="EMBL" id="EQC39326.1"/>
    </source>
</evidence>
<dbReference type="GeneID" id="19944258"/>
<dbReference type="VEuPathDB" id="FungiDB:SDRG_03531"/>
<dbReference type="PANTHER" id="PTHR14336">
    <property type="entry name" value="TANDEM PH DOMAIN CONTAINING PROTEIN"/>
    <property type="match status" value="1"/>
</dbReference>
<gene>
    <name evidence="2" type="ORF">SDRG_03531</name>
</gene>
<dbReference type="PANTHER" id="PTHR14336:SF8">
    <property type="entry name" value="PROTEIN OPY1"/>
    <property type="match status" value="1"/>
</dbReference>
<dbReference type="AlphaFoldDB" id="T0QXB3"/>
<dbReference type="InterPro" id="IPR001849">
    <property type="entry name" value="PH_domain"/>
</dbReference>
<organism evidence="2 3">
    <name type="scientific">Saprolegnia diclina (strain VS20)</name>
    <dbReference type="NCBI Taxonomy" id="1156394"/>
    <lineage>
        <taxon>Eukaryota</taxon>
        <taxon>Sar</taxon>
        <taxon>Stramenopiles</taxon>
        <taxon>Oomycota</taxon>
        <taxon>Saprolegniomycetes</taxon>
        <taxon>Saprolegniales</taxon>
        <taxon>Saprolegniaceae</taxon>
        <taxon>Saprolegnia</taxon>
    </lineage>
</organism>
<evidence type="ECO:0000313" key="3">
    <source>
        <dbReference type="Proteomes" id="UP000030762"/>
    </source>
</evidence>
<accession>T0QXB3</accession>
<proteinExistence type="predicted"/>
<dbReference type="PROSITE" id="PS50003">
    <property type="entry name" value="PH_DOMAIN"/>
    <property type="match status" value="2"/>
</dbReference>
<dbReference type="STRING" id="1156394.T0QXB3"/>
<feature type="domain" description="PH" evidence="1">
    <location>
        <begin position="19"/>
        <end position="67"/>
    </location>
</feature>
<evidence type="ECO:0000259" key="1">
    <source>
        <dbReference type="PROSITE" id="PS50003"/>
    </source>
</evidence>
<dbReference type="InParanoid" id="T0QXB3"/>
<reference evidence="2 3" key="1">
    <citation type="submission" date="2012-04" db="EMBL/GenBank/DDBJ databases">
        <title>The Genome Sequence of Saprolegnia declina VS20.</title>
        <authorList>
            <consortium name="The Broad Institute Genome Sequencing Platform"/>
            <person name="Russ C."/>
            <person name="Nusbaum C."/>
            <person name="Tyler B."/>
            <person name="van West P."/>
            <person name="Dieguez-Uribeondo J."/>
            <person name="de Bruijn I."/>
            <person name="Tripathy S."/>
            <person name="Jiang R."/>
            <person name="Young S.K."/>
            <person name="Zeng Q."/>
            <person name="Gargeya S."/>
            <person name="Fitzgerald M."/>
            <person name="Haas B."/>
            <person name="Abouelleil A."/>
            <person name="Alvarado L."/>
            <person name="Arachchi H.M."/>
            <person name="Berlin A."/>
            <person name="Chapman S.B."/>
            <person name="Goldberg J."/>
            <person name="Griggs A."/>
            <person name="Gujja S."/>
            <person name="Hansen M."/>
            <person name="Howarth C."/>
            <person name="Imamovic A."/>
            <person name="Larimer J."/>
            <person name="McCowen C."/>
            <person name="Montmayeur A."/>
            <person name="Murphy C."/>
            <person name="Neiman D."/>
            <person name="Pearson M."/>
            <person name="Priest M."/>
            <person name="Roberts A."/>
            <person name="Saif S."/>
            <person name="Shea T."/>
            <person name="Sisk P."/>
            <person name="Sykes S."/>
            <person name="Wortman J."/>
            <person name="Nusbaum C."/>
            <person name="Birren B."/>
        </authorList>
    </citation>
    <scope>NUCLEOTIDE SEQUENCE [LARGE SCALE GENOMIC DNA]</scope>
    <source>
        <strain evidence="2 3">VS20</strain>
    </source>
</reference>
<dbReference type="Proteomes" id="UP000030762">
    <property type="component" value="Unassembled WGS sequence"/>
</dbReference>
<feature type="domain" description="PH" evidence="1">
    <location>
        <begin position="161"/>
        <end position="253"/>
    </location>
</feature>
<dbReference type="InterPro" id="IPR051707">
    <property type="entry name" value="PI-Interact_SigTrans_Reg"/>
</dbReference>
<dbReference type="EMBL" id="JH767139">
    <property type="protein sequence ID" value="EQC39326.1"/>
    <property type="molecule type" value="Genomic_DNA"/>
</dbReference>
<sequence length="255" mass="28697">MERSASLARSRPEEFRLVNADFAGYAYRLSKKWKRRFFVLEGRRLSYFGNEDEANDPGRAPKGAITVCAAYHWSDVNNGLIIVSSSGDLWKCYVEMTNAGEEILPALTRVAEHCRAVADGRATSGDVPSAAEVTAIRQFCNARATAEFKLNHFCVPLRVDAHVTRGWVEKRGAVMRSWKRRYFVLRENVLAYYDINLEGQPKKGGDLVQSIETSTVKPNGLEFKMVSGRSLVGFTETTDDHVQWLLAANTLYHEP</sequence>